<evidence type="ECO:0000256" key="4">
    <source>
        <dbReference type="SAM" id="MobiDB-lite"/>
    </source>
</evidence>
<dbReference type="InParanoid" id="D3AVK8"/>
<dbReference type="GO" id="GO:0005096">
    <property type="term" value="F:GTPase activator activity"/>
    <property type="evidence" value="ECO:0007669"/>
    <property type="project" value="UniProtKB-KW"/>
</dbReference>
<keyword evidence="1" id="KW-0343">GTPase activation</keyword>
<organism evidence="5 6">
    <name type="scientific">Heterostelium pallidum (strain ATCC 26659 / Pp 5 / PN500)</name>
    <name type="common">Cellular slime mold</name>
    <name type="synonym">Polysphondylium pallidum</name>
    <dbReference type="NCBI Taxonomy" id="670386"/>
    <lineage>
        <taxon>Eukaryota</taxon>
        <taxon>Amoebozoa</taxon>
        <taxon>Evosea</taxon>
        <taxon>Eumycetozoa</taxon>
        <taxon>Dictyostelia</taxon>
        <taxon>Acytosteliales</taxon>
        <taxon>Acytosteliaceae</taxon>
        <taxon>Heterostelium</taxon>
    </lineage>
</organism>
<gene>
    <name evidence="5" type="ORF">PPL_00122</name>
</gene>
<dbReference type="PANTHER" id="PTHR24113">
    <property type="entry name" value="RAN GTPASE-ACTIVATING PROTEIN 1"/>
    <property type="match status" value="1"/>
</dbReference>
<evidence type="ECO:0000313" key="6">
    <source>
        <dbReference type="Proteomes" id="UP000001396"/>
    </source>
</evidence>
<dbReference type="InterPro" id="IPR001611">
    <property type="entry name" value="Leu-rich_rpt"/>
</dbReference>
<accession>D3AVK8</accession>
<feature type="compositionally biased region" description="Low complexity" evidence="4">
    <location>
        <begin position="146"/>
        <end position="157"/>
    </location>
</feature>
<dbReference type="Pfam" id="PF13516">
    <property type="entry name" value="LRR_6"/>
    <property type="match status" value="2"/>
</dbReference>
<dbReference type="GO" id="GO:0006913">
    <property type="term" value="P:nucleocytoplasmic transport"/>
    <property type="evidence" value="ECO:0007669"/>
    <property type="project" value="TreeGrafter"/>
</dbReference>
<dbReference type="InterPro" id="IPR027038">
    <property type="entry name" value="RanGap"/>
</dbReference>
<feature type="compositionally biased region" description="Low complexity" evidence="4">
    <location>
        <begin position="102"/>
        <end position="128"/>
    </location>
</feature>
<dbReference type="GO" id="GO:0031267">
    <property type="term" value="F:small GTPase binding"/>
    <property type="evidence" value="ECO:0007669"/>
    <property type="project" value="TreeGrafter"/>
</dbReference>
<dbReference type="Proteomes" id="UP000001396">
    <property type="component" value="Unassembled WGS sequence"/>
</dbReference>
<evidence type="ECO:0000313" key="5">
    <source>
        <dbReference type="EMBL" id="EFA86331.1"/>
    </source>
</evidence>
<dbReference type="GO" id="GO:0005634">
    <property type="term" value="C:nucleus"/>
    <property type="evidence" value="ECO:0007669"/>
    <property type="project" value="TreeGrafter"/>
</dbReference>
<name>D3AVK8_HETP5</name>
<evidence type="ECO:0000256" key="3">
    <source>
        <dbReference type="ARBA" id="ARBA00022737"/>
    </source>
</evidence>
<feature type="compositionally biased region" description="Low complexity" evidence="4">
    <location>
        <begin position="506"/>
        <end position="516"/>
    </location>
</feature>
<evidence type="ECO:0000256" key="2">
    <source>
        <dbReference type="ARBA" id="ARBA00022614"/>
    </source>
</evidence>
<dbReference type="STRING" id="670386.D3AVK8"/>
<keyword evidence="6" id="KW-1185">Reference proteome</keyword>
<evidence type="ECO:0000256" key="1">
    <source>
        <dbReference type="ARBA" id="ARBA00022468"/>
    </source>
</evidence>
<dbReference type="SMART" id="SM00368">
    <property type="entry name" value="LRR_RI"/>
    <property type="match status" value="3"/>
</dbReference>
<sequence>MNKNYNINRNTTSGSGVTSKITTNNNSVSSLTENNNIVQKQIQQQSTSSMFIPKQNRNYQIRQTPPPPQSSQLQKIQDDQDNVTPPPLKKVKKNTIVIPIVSSPTSSPSKSKSSSSSSSNNKHTNNKSVKFKENEEIIIKQNKNYSTTTTTTTSNSNESGNIIDQQQQQQPNKTLPIIIQKYIIELIVDDCHRSLRAVNRVWRKTSDAFVRALTVYFSDLHITASQAYTSETFQSKLISEYLSLRSISFVNADSYQSVIGVSRHLFNAYIYPFIRNTLRRCTTLESVTIKGYPLSLIDVTSNNKQQDGDDDSGDQDYNRLLRENRITLNTGNTINFGPLVHLDLSKNNINVNGVKALGAYLAGSSSGQLQQQQNQLESLDLSYNTLGVDGAKKLAKSLAGHQVLAQLDLSFNRICNDGFEYLVIALRKNRIQQLVLQSNQIDNRCAKTLLQLLVERSAATTVPLTNINLATNRFGITGFKDTFHSLSKYNRIQIIGETTIYSNFQQQQQHQQQQQQPQPPTQYIDQNVTSTTTTTNNTINITTKPTEMNISTLNQPENTPTTTTTIHQTECNINLTGNKLTMDGATKHLKTFQEDSKNINKTIYKQISINL</sequence>
<dbReference type="GO" id="GO:0048471">
    <property type="term" value="C:perinuclear region of cytoplasm"/>
    <property type="evidence" value="ECO:0007669"/>
    <property type="project" value="TreeGrafter"/>
</dbReference>
<proteinExistence type="predicted"/>
<dbReference type="SUPFAM" id="SSF52047">
    <property type="entry name" value="RNI-like"/>
    <property type="match status" value="1"/>
</dbReference>
<keyword evidence="3" id="KW-0677">Repeat</keyword>
<feature type="region of interest" description="Disordered" evidence="4">
    <location>
        <begin position="506"/>
        <end position="525"/>
    </location>
</feature>
<evidence type="ECO:0008006" key="7">
    <source>
        <dbReference type="Google" id="ProtNLM"/>
    </source>
</evidence>
<keyword evidence="2" id="KW-0433">Leucine-rich repeat</keyword>
<dbReference type="PANTHER" id="PTHR24113:SF12">
    <property type="entry name" value="RAN GTPASE-ACTIVATING PROTEIN 1"/>
    <property type="match status" value="1"/>
</dbReference>
<dbReference type="EMBL" id="ADBJ01000002">
    <property type="protein sequence ID" value="EFA86331.1"/>
    <property type="molecule type" value="Genomic_DNA"/>
</dbReference>
<dbReference type="GeneID" id="31355656"/>
<feature type="region of interest" description="Disordered" evidence="4">
    <location>
        <begin position="59"/>
        <end position="170"/>
    </location>
</feature>
<dbReference type="RefSeq" id="XP_020438436.1">
    <property type="nucleotide sequence ID" value="XM_020571162.1"/>
</dbReference>
<dbReference type="InterPro" id="IPR032675">
    <property type="entry name" value="LRR_dom_sf"/>
</dbReference>
<protein>
    <recommendedName>
        <fullName evidence="7">Leucine-rich repeat-containing protein</fullName>
    </recommendedName>
</protein>
<reference evidence="5 6" key="1">
    <citation type="journal article" date="2011" name="Genome Res.">
        <title>Phylogeny-wide analysis of social amoeba genomes highlights ancient origins for complex intercellular communication.</title>
        <authorList>
            <person name="Heidel A.J."/>
            <person name="Lawal H.M."/>
            <person name="Felder M."/>
            <person name="Schilde C."/>
            <person name="Helps N.R."/>
            <person name="Tunggal B."/>
            <person name="Rivero F."/>
            <person name="John U."/>
            <person name="Schleicher M."/>
            <person name="Eichinger L."/>
            <person name="Platzer M."/>
            <person name="Noegel A.A."/>
            <person name="Schaap P."/>
            <person name="Gloeckner G."/>
        </authorList>
    </citation>
    <scope>NUCLEOTIDE SEQUENCE [LARGE SCALE GENOMIC DNA]</scope>
    <source>
        <strain evidence="6">ATCC 26659 / Pp 5 / PN500</strain>
    </source>
</reference>
<feature type="region of interest" description="Disordered" evidence="4">
    <location>
        <begin position="1"/>
        <end position="21"/>
    </location>
</feature>
<dbReference type="GO" id="GO:0005829">
    <property type="term" value="C:cytosol"/>
    <property type="evidence" value="ECO:0007669"/>
    <property type="project" value="TreeGrafter"/>
</dbReference>
<dbReference type="AlphaFoldDB" id="D3AVK8"/>
<dbReference type="Gene3D" id="3.80.10.10">
    <property type="entry name" value="Ribonuclease Inhibitor"/>
    <property type="match status" value="1"/>
</dbReference>
<comment type="caution">
    <text evidence="5">The sequence shown here is derived from an EMBL/GenBank/DDBJ whole genome shotgun (WGS) entry which is preliminary data.</text>
</comment>